<proteinExistence type="predicted"/>
<evidence type="ECO:0000256" key="4">
    <source>
        <dbReference type="ARBA" id="ARBA00022989"/>
    </source>
</evidence>
<keyword evidence="7" id="KW-0966">Cell projection</keyword>
<gene>
    <name evidence="7" type="ORF">OUY18_02065</name>
</gene>
<evidence type="ECO:0000256" key="2">
    <source>
        <dbReference type="ARBA" id="ARBA00022475"/>
    </source>
</evidence>
<dbReference type="RefSeq" id="WP_268057052.1">
    <property type="nucleotide sequence ID" value="NZ_JAPOHA010000002.1"/>
</dbReference>
<accession>A0ABT4BQD0</accession>
<dbReference type="Proteomes" id="UP001082703">
    <property type="component" value="Unassembled WGS sequence"/>
</dbReference>
<evidence type="ECO:0000256" key="1">
    <source>
        <dbReference type="ARBA" id="ARBA00004236"/>
    </source>
</evidence>
<dbReference type="Pfam" id="PF04347">
    <property type="entry name" value="FliO"/>
    <property type="match status" value="1"/>
</dbReference>
<comment type="subcellular location">
    <subcellularLocation>
        <location evidence="1">Cell membrane</location>
    </subcellularLocation>
</comment>
<reference evidence="7 8" key="1">
    <citation type="submission" date="2022-11" db="EMBL/GenBank/DDBJ databases">
        <authorList>
            <person name="Caiyu Z."/>
        </authorList>
    </citation>
    <scope>NUCLEOTIDE SEQUENCE [LARGE SCALE GENOMIC DNA]</scope>
    <source>
        <strain evidence="7 8">YR-4</strain>
    </source>
</reference>
<dbReference type="EMBL" id="JAPOHA010000002">
    <property type="protein sequence ID" value="MCY1713040.1"/>
    <property type="molecule type" value="Genomic_DNA"/>
</dbReference>
<evidence type="ECO:0000256" key="6">
    <source>
        <dbReference type="SAM" id="Phobius"/>
    </source>
</evidence>
<comment type="caution">
    <text evidence="7">The sequence shown here is derived from an EMBL/GenBank/DDBJ whole genome shotgun (WGS) entry which is preliminary data.</text>
</comment>
<protein>
    <submittedName>
        <fullName evidence="7">Flagellar biosynthetic protein FliO</fullName>
    </submittedName>
</protein>
<evidence type="ECO:0000313" key="8">
    <source>
        <dbReference type="Proteomes" id="UP001082703"/>
    </source>
</evidence>
<evidence type="ECO:0000313" key="7">
    <source>
        <dbReference type="EMBL" id="MCY1713040.1"/>
    </source>
</evidence>
<keyword evidence="2" id="KW-1003">Cell membrane</keyword>
<sequence length="146" mass="16412">MRFHLAALPLLGFTSDILPLFFSLAAIVLVLYLCYRFSQFMAKRVNTISNSNNMKVIERVALSQDKGLAIIEVCKKLYLIGFSNSSVEILKELDESEMNAAEAVPKDRFLDALNSTLKSGWDVKLSDAIFSKARRTDGTEDKNEKK</sequence>
<organism evidence="7 8">
    <name type="scientific">Caproiciproducens galactitolivorans</name>
    <dbReference type="NCBI Taxonomy" id="642589"/>
    <lineage>
        <taxon>Bacteria</taxon>
        <taxon>Bacillati</taxon>
        <taxon>Bacillota</taxon>
        <taxon>Clostridia</taxon>
        <taxon>Eubacteriales</taxon>
        <taxon>Acutalibacteraceae</taxon>
        <taxon>Caproiciproducens</taxon>
    </lineage>
</organism>
<dbReference type="InterPro" id="IPR022781">
    <property type="entry name" value="Flagellar_biosynth_FliO"/>
</dbReference>
<evidence type="ECO:0000256" key="3">
    <source>
        <dbReference type="ARBA" id="ARBA00022692"/>
    </source>
</evidence>
<feature type="transmembrane region" description="Helical" evidence="6">
    <location>
        <begin position="17"/>
        <end position="35"/>
    </location>
</feature>
<keyword evidence="4 6" id="KW-1133">Transmembrane helix</keyword>
<keyword evidence="5 6" id="KW-0472">Membrane</keyword>
<keyword evidence="8" id="KW-1185">Reference proteome</keyword>
<keyword evidence="3 6" id="KW-0812">Transmembrane</keyword>
<name>A0ABT4BQD0_9FIRM</name>
<keyword evidence="7" id="KW-0969">Cilium</keyword>
<evidence type="ECO:0000256" key="5">
    <source>
        <dbReference type="ARBA" id="ARBA00023136"/>
    </source>
</evidence>
<keyword evidence="7" id="KW-0282">Flagellum</keyword>